<dbReference type="RefSeq" id="WP_110141129.1">
    <property type="nucleotide sequence ID" value="NZ_QHJG01000001.1"/>
</dbReference>
<sequence>MIALQIAKKSGNTMDPAVKLQHGKFLDIFDMLMAIEFSNLEGIVIEDFSVFQNKSKLARLKVVLAIS</sequence>
<protein>
    <submittedName>
        <fullName evidence="1">Uncharacterized protein</fullName>
    </submittedName>
</protein>
<gene>
    <name evidence="1" type="ORF">DGG96_00870</name>
    <name evidence="2" type="ORF">ELY20_01520</name>
</gene>
<dbReference type="Proteomes" id="UP000287374">
    <property type="component" value="Unassembled WGS sequence"/>
</dbReference>
<evidence type="ECO:0000313" key="2">
    <source>
        <dbReference type="EMBL" id="RUR25854.1"/>
    </source>
</evidence>
<evidence type="ECO:0000313" key="1">
    <source>
        <dbReference type="EMBL" id="PWY57679.1"/>
    </source>
</evidence>
<dbReference type="EMBL" id="QHJG01000001">
    <property type="protein sequence ID" value="PWY57679.1"/>
    <property type="molecule type" value="Genomic_DNA"/>
</dbReference>
<dbReference type="Proteomes" id="UP000247152">
    <property type="component" value="Unassembled WGS sequence"/>
</dbReference>
<dbReference type="EMBL" id="RZGX01000002">
    <property type="protein sequence ID" value="RUR25854.1"/>
    <property type="molecule type" value="Genomic_DNA"/>
</dbReference>
<reference evidence="1 3" key="1">
    <citation type="submission" date="2018-05" db="EMBL/GenBank/DDBJ databases">
        <title>Legionella qingyii sp.nov., whole genome shotgun sequence.</title>
        <authorList>
            <person name="Wu H."/>
            <person name="Zhu Q."/>
            <person name="Hu C."/>
        </authorList>
    </citation>
    <scope>NUCLEOTIDE SEQUENCE [LARGE SCALE GENOMIC DNA]</scope>
    <source>
        <strain evidence="1 3">HEB18</strain>
    </source>
</reference>
<comment type="caution">
    <text evidence="1">The sequence shown here is derived from an EMBL/GenBank/DDBJ whole genome shotgun (WGS) entry which is preliminary data.</text>
</comment>
<keyword evidence="4" id="KW-1185">Reference proteome</keyword>
<reference evidence="2 4" key="2">
    <citation type="submission" date="2018-12" db="EMBL/GenBank/DDBJ databases">
        <title>Legionella sp,whole genome shotgun sequence.</title>
        <authorList>
            <person name="Wu H."/>
        </authorList>
    </citation>
    <scope>NUCLEOTIDE SEQUENCE [LARGE SCALE GENOMIC DNA]</scope>
    <source>
        <strain evidence="4">km489</strain>
        <strain evidence="2">Km489</strain>
    </source>
</reference>
<name>A0A317U864_9GAMM</name>
<evidence type="ECO:0000313" key="4">
    <source>
        <dbReference type="Proteomes" id="UP000287374"/>
    </source>
</evidence>
<organism evidence="1 3">
    <name type="scientific">Legionella qingyii</name>
    <dbReference type="NCBI Taxonomy" id="2184757"/>
    <lineage>
        <taxon>Bacteria</taxon>
        <taxon>Pseudomonadati</taxon>
        <taxon>Pseudomonadota</taxon>
        <taxon>Gammaproteobacteria</taxon>
        <taxon>Legionellales</taxon>
        <taxon>Legionellaceae</taxon>
        <taxon>Legionella</taxon>
    </lineage>
</organism>
<evidence type="ECO:0000313" key="3">
    <source>
        <dbReference type="Proteomes" id="UP000247152"/>
    </source>
</evidence>
<accession>A0A317U864</accession>
<proteinExistence type="predicted"/>
<dbReference type="AlphaFoldDB" id="A0A317U864"/>
<dbReference type="OrthoDB" id="10018727at2"/>